<feature type="compositionally biased region" description="Polar residues" evidence="1">
    <location>
        <begin position="160"/>
        <end position="173"/>
    </location>
</feature>
<proteinExistence type="predicted"/>
<evidence type="ECO:0000313" key="3">
    <source>
        <dbReference type="Proteomes" id="UP001199106"/>
    </source>
</evidence>
<dbReference type="AlphaFoldDB" id="A0AAD4IHW7"/>
<gene>
    <name evidence="2" type="ORF">G6011_00296</name>
</gene>
<dbReference type="InterPro" id="IPR020891">
    <property type="entry name" value="UPF0758_CS"/>
</dbReference>
<evidence type="ECO:0000256" key="1">
    <source>
        <dbReference type="SAM" id="MobiDB-lite"/>
    </source>
</evidence>
<feature type="compositionally biased region" description="Basic and acidic residues" evidence="1">
    <location>
        <begin position="222"/>
        <end position="235"/>
    </location>
</feature>
<evidence type="ECO:0000313" key="2">
    <source>
        <dbReference type="EMBL" id="KAG9195176.1"/>
    </source>
</evidence>
<feature type="compositionally biased region" description="Basic residues" evidence="1">
    <location>
        <begin position="177"/>
        <end position="187"/>
    </location>
</feature>
<dbReference type="EMBL" id="JAANER010000001">
    <property type="protein sequence ID" value="KAG9195176.1"/>
    <property type="molecule type" value="Genomic_DNA"/>
</dbReference>
<dbReference type="Proteomes" id="UP001199106">
    <property type="component" value="Unassembled WGS sequence"/>
</dbReference>
<accession>A0AAD4IHW7</accession>
<feature type="compositionally biased region" description="Basic and acidic residues" evidence="1">
    <location>
        <begin position="24"/>
        <end position="50"/>
    </location>
</feature>
<dbReference type="PROSITE" id="PS01302">
    <property type="entry name" value="UPF0758"/>
    <property type="match status" value="1"/>
</dbReference>
<feature type="region of interest" description="Disordered" evidence="1">
    <location>
        <begin position="1"/>
        <end position="82"/>
    </location>
</feature>
<reference evidence="2" key="1">
    <citation type="submission" date="2021-07" db="EMBL/GenBank/DDBJ databases">
        <title>Genome Resource of American Ginseng Black Spot Pathogen Alternaria panax.</title>
        <authorList>
            <person name="Qiu C."/>
            <person name="Wang W."/>
            <person name="Liu Z."/>
        </authorList>
    </citation>
    <scope>NUCLEOTIDE SEQUENCE</scope>
    <source>
        <strain evidence="2">BNCC115425</strain>
    </source>
</reference>
<feature type="compositionally biased region" description="Polar residues" evidence="1">
    <location>
        <begin position="51"/>
        <end position="60"/>
    </location>
</feature>
<keyword evidence="3" id="KW-1185">Reference proteome</keyword>
<feature type="region of interest" description="Disordered" evidence="1">
    <location>
        <begin position="109"/>
        <end position="235"/>
    </location>
</feature>
<organism evidence="2 3">
    <name type="scientific">Alternaria panax</name>
    <dbReference type="NCBI Taxonomy" id="48097"/>
    <lineage>
        <taxon>Eukaryota</taxon>
        <taxon>Fungi</taxon>
        <taxon>Dikarya</taxon>
        <taxon>Ascomycota</taxon>
        <taxon>Pezizomycotina</taxon>
        <taxon>Dothideomycetes</taxon>
        <taxon>Pleosporomycetidae</taxon>
        <taxon>Pleosporales</taxon>
        <taxon>Pleosporineae</taxon>
        <taxon>Pleosporaceae</taxon>
        <taxon>Alternaria</taxon>
        <taxon>Alternaria sect. Panax</taxon>
    </lineage>
</organism>
<comment type="caution">
    <text evidence="2">The sequence shown here is derived from an EMBL/GenBank/DDBJ whole genome shotgun (WGS) entry which is preliminary data.</text>
</comment>
<feature type="compositionally biased region" description="Polar residues" evidence="1">
    <location>
        <begin position="111"/>
        <end position="123"/>
    </location>
</feature>
<feature type="compositionally biased region" description="Basic and acidic residues" evidence="1">
    <location>
        <begin position="1"/>
        <end position="14"/>
    </location>
</feature>
<sequence length="235" mass="25892">MYPRKSKDGHDPSRPPRAPSTTKTQHEEDKDGSSQSGGEEKTEDGHEDHSISASSSPSTRHQSDWGARAPPFQYRHRSRNLPEISPTRGLFIIRPNHCSPSAITSAAVYRSTRSTNTASQHISGSGRRPPQSYPISGEYGSSSPAMDRFRREAARLAFEQQNGRQQRAPSLNFPQPVRRHRALHPAHNHPSGQSSTSQPPGQQSTQSPQDPNRPTRGPSRRQPGDDKDQNEGTGA</sequence>
<name>A0AAD4IHW7_9PLEO</name>
<protein>
    <submittedName>
        <fullName evidence="2">Uncharacterized protein</fullName>
    </submittedName>
</protein>
<feature type="compositionally biased region" description="Low complexity" evidence="1">
    <location>
        <begin position="190"/>
        <end position="209"/>
    </location>
</feature>